<evidence type="ECO:0000313" key="3">
    <source>
        <dbReference type="Proteomes" id="UP000293902"/>
    </source>
</evidence>
<dbReference type="Pfam" id="PF07929">
    <property type="entry name" value="PRiA4_ORF3"/>
    <property type="match status" value="1"/>
</dbReference>
<dbReference type="Gene3D" id="3.10.290.30">
    <property type="entry name" value="MM3350-like"/>
    <property type="match status" value="1"/>
</dbReference>
<protein>
    <submittedName>
        <fullName evidence="2">Plasmid pRiA4b ORF-3 family protein</fullName>
    </submittedName>
</protein>
<dbReference type="InterPro" id="IPR012912">
    <property type="entry name" value="Plasmid_pRiA4b_Orf3-like"/>
</dbReference>
<dbReference type="SUPFAM" id="SSF159941">
    <property type="entry name" value="MM3350-like"/>
    <property type="match status" value="1"/>
</dbReference>
<proteinExistence type="predicted"/>
<dbReference type="EMBL" id="CP036313">
    <property type="protein sequence ID" value="QBH13569.1"/>
    <property type="molecule type" value="Genomic_DNA"/>
</dbReference>
<dbReference type="PANTHER" id="PTHR41878:SF1">
    <property type="entry name" value="TNPR PROTEIN"/>
    <property type="match status" value="1"/>
</dbReference>
<organism evidence="2 3">
    <name type="scientific">Desulfobacter hydrogenophilus</name>
    <dbReference type="NCBI Taxonomy" id="2291"/>
    <lineage>
        <taxon>Bacteria</taxon>
        <taxon>Pseudomonadati</taxon>
        <taxon>Thermodesulfobacteriota</taxon>
        <taxon>Desulfobacteria</taxon>
        <taxon>Desulfobacterales</taxon>
        <taxon>Desulfobacteraceae</taxon>
        <taxon>Desulfobacter</taxon>
    </lineage>
</organism>
<evidence type="ECO:0000259" key="1">
    <source>
        <dbReference type="Pfam" id="PF07929"/>
    </source>
</evidence>
<feature type="domain" description="Plasmid pRiA4b Orf3-like" evidence="1">
    <location>
        <begin position="77"/>
        <end position="258"/>
    </location>
</feature>
<dbReference type="PANTHER" id="PTHR41878">
    <property type="entry name" value="LEXA REPRESSOR-RELATED"/>
    <property type="match status" value="1"/>
</dbReference>
<keyword evidence="3" id="KW-1185">Reference proteome</keyword>
<evidence type="ECO:0000313" key="2">
    <source>
        <dbReference type="EMBL" id="QBH13569.1"/>
    </source>
</evidence>
<dbReference type="InterPro" id="IPR024047">
    <property type="entry name" value="MM3350-like_sf"/>
</dbReference>
<dbReference type="Proteomes" id="UP000293902">
    <property type="component" value="Chromosome"/>
</dbReference>
<sequence length="277" mass="32472">MLESMPKRGLKVTKPCPIAPAYSKFFQFPAIICEPITNSKCPPLSADFKTNLCWVTALSNYDRIKGGAIMNKTDQVKVYQLRVYLRQISPMIWRRLQVRSDSTIADLHYTLQIAMDWDDFHLHQFIIRGKRYGESRVGGILFSDNPCQIRLGGFGFRQNERFLYEYDLTDRWEHEIRIEKKLSMDPQTTYPVCIGGARTAPPEDCGGPWAFMALKQKYSLWYIADRLIEIIKKNDVDDYQEELLEYQYWLHVNNFDRQAVNQRLKQYAAGDDAWQCQ</sequence>
<reference evidence="2 3" key="1">
    <citation type="submission" date="2019-02" db="EMBL/GenBank/DDBJ databases">
        <title>Complete genome sequence of Desulfobacter hydrogenophilus AcRS1.</title>
        <authorList>
            <person name="Marietou A."/>
            <person name="Lund M.B."/>
            <person name="Marshall I.P.G."/>
            <person name="Schreiber L."/>
            <person name="Jorgensen B."/>
        </authorList>
    </citation>
    <scope>NUCLEOTIDE SEQUENCE [LARGE SCALE GENOMIC DNA]</scope>
    <source>
        <strain evidence="2 3">AcRS1</strain>
    </source>
</reference>
<gene>
    <name evidence="2" type="ORF">EYB58_11915</name>
</gene>
<name>A0ABX5RFE0_9BACT</name>
<accession>A0ABX5RFE0</accession>